<feature type="transmembrane region" description="Helical" evidence="1">
    <location>
        <begin position="66"/>
        <end position="91"/>
    </location>
</feature>
<name>A0A0D2NJ72_HYPSF</name>
<dbReference type="OrthoDB" id="3341843at2759"/>
<dbReference type="STRING" id="945553.A0A0D2NJ72"/>
<dbReference type="OMA" id="FWIVSST"/>
<keyword evidence="1" id="KW-0812">Transmembrane</keyword>
<evidence type="ECO:0000259" key="2">
    <source>
        <dbReference type="Pfam" id="PF20151"/>
    </source>
</evidence>
<proteinExistence type="predicted"/>
<dbReference type="EMBL" id="KN817618">
    <property type="protein sequence ID" value="KJA16626.1"/>
    <property type="molecule type" value="Genomic_DNA"/>
</dbReference>
<dbReference type="Proteomes" id="UP000054270">
    <property type="component" value="Unassembled WGS sequence"/>
</dbReference>
<keyword evidence="4" id="KW-1185">Reference proteome</keyword>
<feature type="transmembrane region" description="Helical" evidence="1">
    <location>
        <begin position="185"/>
        <end position="206"/>
    </location>
</feature>
<sequence>MGFWIVSSTLLIFDYLCTLSTEVDYVWKSSRARSIGILLFYLNRYLPFLDIVLVLPIRFFDISYKSIALLIPISVWSGVIGMLISQVIIYLRTFAIWNRDRYVCIILATLLVVVLSSSLVTLVLQTTQGLVNQLSGYANVSLKMLVLYSSIFAGEIVVVTLTMIKACQQGSHSSTVWVGQLYKNGIAFCLCMLTCSSVNILLLLSAPDPLKLMFMSFQRNLHSILCNRVIFLILSNTQPQSIEHAGLESRNSASRGGEQDFTMAVFTTVMDDALSTNSHRSADDASWAQKEWIK</sequence>
<feature type="transmembrane region" description="Helical" evidence="1">
    <location>
        <begin position="38"/>
        <end position="60"/>
    </location>
</feature>
<feature type="domain" description="DUF6533" evidence="2">
    <location>
        <begin position="6"/>
        <end position="49"/>
    </location>
</feature>
<evidence type="ECO:0000313" key="3">
    <source>
        <dbReference type="EMBL" id="KJA16626.1"/>
    </source>
</evidence>
<gene>
    <name evidence="3" type="ORF">HYPSUDRAFT_71283</name>
</gene>
<dbReference type="Pfam" id="PF20151">
    <property type="entry name" value="DUF6533"/>
    <property type="match status" value="1"/>
</dbReference>
<feature type="transmembrane region" description="Helical" evidence="1">
    <location>
        <begin position="103"/>
        <end position="125"/>
    </location>
</feature>
<evidence type="ECO:0000256" key="1">
    <source>
        <dbReference type="SAM" id="Phobius"/>
    </source>
</evidence>
<accession>A0A0D2NJ72</accession>
<dbReference type="InterPro" id="IPR045340">
    <property type="entry name" value="DUF6533"/>
</dbReference>
<dbReference type="AlphaFoldDB" id="A0A0D2NJ72"/>
<keyword evidence="1" id="KW-1133">Transmembrane helix</keyword>
<reference evidence="4" key="1">
    <citation type="submission" date="2014-04" db="EMBL/GenBank/DDBJ databases">
        <title>Evolutionary Origins and Diversification of the Mycorrhizal Mutualists.</title>
        <authorList>
            <consortium name="DOE Joint Genome Institute"/>
            <consortium name="Mycorrhizal Genomics Consortium"/>
            <person name="Kohler A."/>
            <person name="Kuo A."/>
            <person name="Nagy L.G."/>
            <person name="Floudas D."/>
            <person name="Copeland A."/>
            <person name="Barry K.W."/>
            <person name="Cichocki N."/>
            <person name="Veneault-Fourrey C."/>
            <person name="LaButti K."/>
            <person name="Lindquist E.A."/>
            <person name="Lipzen A."/>
            <person name="Lundell T."/>
            <person name="Morin E."/>
            <person name="Murat C."/>
            <person name="Riley R."/>
            <person name="Ohm R."/>
            <person name="Sun H."/>
            <person name="Tunlid A."/>
            <person name="Henrissat B."/>
            <person name="Grigoriev I.V."/>
            <person name="Hibbett D.S."/>
            <person name="Martin F."/>
        </authorList>
    </citation>
    <scope>NUCLEOTIDE SEQUENCE [LARGE SCALE GENOMIC DNA]</scope>
    <source>
        <strain evidence="4">FD-334 SS-4</strain>
    </source>
</reference>
<organism evidence="3 4">
    <name type="scientific">Hypholoma sublateritium (strain FD-334 SS-4)</name>
    <dbReference type="NCBI Taxonomy" id="945553"/>
    <lineage>
        <taxon>Eukaryota</taxon>
        <taxon>Fungi</taxon>
        <taxon>Dikarya</taxon>
        <taxon>Basidiomycota</taxon>
        <taxon>Agaricomycotina</taxon>
        <taxon>Agaricomycetes</taxon>
        <taxon>Agaricomycetidae</taxon>
        <taxon>Agaricales</taxon>
        <taxon>Agaricineae</taxon>
        <taxon>Strophariaceae</taxon>
        <taxon>Hypholoma</taxon>
    </lineage>
</organism>
<keyword evidence="1" id="KW-0472">Membrane</keyword>
<protein>
    <recommendedName>
        <fullName evidence="2">DUF6533 domain-containing protein</fullName>
    </recommendedName>
</protein>
<feature type="transmembrane region" description="Helical" evidence="1">
    <location>
        <begin position="145"/>
        <end position="164"/>
    </location>
</feature>
<evidence type="ECO:0000313" key="4">
    <source>
        <dbReference type="Proteomes" id="UP000054270"/>
    </source>
</evidence>